<gene>
    <name evidence="1" type="ORF">ACAOBT_LOCUS28114</name>
</gene>
<dbReference type="AlphaFoldDB" id="A0A9P0LWR9"/>
<accession>A0A9P0LWR9</accession>
<evidence type="ECO:0008006" key="3">
    <source>
        <dbReference type="Google" id="ProtNLM"/>
    </source>
</evidence>
<dbReference type="EMBL" id="CAKOFQ010007600">
    <property type="protein sequence ID" value="CAH2004657.1"/>
    <property type="molecule type" value="Genomic_DNA"/>
</dbReference>
<organism evidence="1 2">
    <name type="scientific">Acanthoscelides obtectus</name>
    <name type="common">Bean weevil</name>
    <name type="synonym">Bruchus obtectus</name>
    <dbReference type="NCBI Taxonomy" id="200917"/>
    <lineage>
        <taxon>Eukaryota</taxon>
        <taxon>Metazoa</taxon>
        <taxon>Ecdysozoa</taxon>
        <taxon>Arthropoda</taxon>
        <taxon>Hexapoda</taxon>
        <taxon>Insecta</taxon>
        <taxon>Pterygota</taxon>
        <taxon>Neoptera</taxon>
        <taxon>Endopterygota</taxon>
        <taxon>Coleoptera</taxon>
        <taxon>Polyphaga</taxon>
        <taxon>Cucujiformia</taxon>
        <taxon>Chrysomeloidea</taxon>
        <taxon>Chrysomelidae</taxon>
        <taxon>Bruchinae</taxon>
        <taxon>Bruchini</taxon>
        <taxon>Acanthoscelides</taxon>
    </lineage>
</organism>
<reference evidence="1" key="1">
    <citation type="submission" date="2022-03" db="EMBL/GenBank/DDBJ databases">
        <authorList>
            <person name="Sayadi A."/>
        </authorList>
    </citation>
    <scope>NUCLEOTIDE SEQUENCE</scope>
</reference>
<sequence length="187" mass="21465">MKPSGKRTEKYTKYEFYYKICNFYGKRHIVILPDPNASDLSVSSDDDVEEARIVSYESDEEPANSLQTADLEIGETDLDETINVGRNDDQPARSKAQKNMSIPSWNWTKDDLEERADFHEEYQICCIEENSSAPQYFLEYFSIDAIRNIVDQTSLYSTQQNRTSINTTNEITDFLSIKTLALLIGSV</sequence>
<protein>
    <recommendedName>
        <fullName evidence="3">PiggyBac transposable element-derived protein domain-containing protein</fullName>
    </recommendedName>
</protein>
<proteinExistence type="predicted"/>
<evidence type="ECO:0000313" key="2">
    <source>
        <dbReference type="Proteomes" id="UP001152888"/>
    </source>
</evidence>
<evidence type="ECO:0000313" key="1">
    <source>
        <dbReference type="EMBL" id="CAH2004657.1"/>
    </source>
</evidence>
<dbReference type="Proteomes" id="UP001152888">
    <property type="component" value="Unassembled WGS sequence"/>
</dbReference>
<comment type="caution">
    <text evidence="1">The sequence shown here is derived from an EMBL/GenBank/DDBJ whole genome shotgun (WGS) entry which is preliminary data.</text>
</comment>
<name>A0A9P0LWR9_ACAOB</name>
<keyword evidence="2" id="KW-1185">Reference proteome</keyword>